<dbReference type="EMBL" id="JBHRZH010000041">
    <property type="protein sequence ID" value="MFC3765653.1"/>
    <property type="molecule type" value="Genomic_DNA"/>
</dbReference>
<comment type="caution">
    <text evidence="1">The sequence shown here is derived from an EMBL/GenBank/DDBJ whole genome shotgun (WGS) entry which is preliminary data.</text>
</comment>
<sequence length="348" mass="37385">MQSSGDLAQAVEPGPRVVDGAVTWGFADPEHELAGVRLVQELGVPGDLLDFRRVPGGWALTLEALAVLRMEYRLELRAGSGERQELCDPANPLRAPGAFGEKSVLELPGYVPPDWLATTVDGTYDDLAFPAEELGGEIHVRVWTPANASGKLPMVVAHDGPEYDRLAQFTTFAAAKLPPLRVALVAPGDRNRWYSANPAYATAMATTVLPALAELTEGRPIGLGVSLGALAMMHLHRTHPDTFAGLFLQSGSFFTPELDPQERDFSGFAPVAAFVASLAEGARPIPVTITCGTVEENLANNRRLADVLRAQGYPVNLVEVPDAHNFVAWRDALDPALTELINAVLTRQ</sequence>
<dbReference type="Gene3D" id="3.40.50.1820">
    <property type="entry name" value="alpha/beta hydrolase"/>
    <property type="match status" value="1"/>
</dbReference>
<keyword evidence="1" id="KW-0378">Hydrolase</keyword>
<protein>
    <submittedName>
        <fullName evidence="1">Alpha/beta hydrolase</fullName>
    </submittedName>
</protein>
<organism evidence="1 2">
    <name type="scientific">Tenggerimyces flavus</name>
    <dbReference type="NCBI Taxonomy" id="1708749"/>
    <lineage>
        <taxon>Bacteria</taxon>
        <taxon>Bacillati</taxon>
        <taxon>Actinomycetota</taxon>
        <taxon>Actinomycetes</taxon>
        <taxon>Propionibacteriales</taxon>
        <taxon>Nocardioidaceae</taxon>
        <taxon>Tenggerimyces</taxon>
    </lineage>
</organism>
<evidence type="ECO:0000313" key="1">
    <source>
        <dbReference type="EMBL" id="MFC3765653.1"/>
    </source>
</evidence>
<name>A0ABV7YNF7_9ACTN</name>
<dbReference type="PANTHER" id="PTHR48098:SF3">
    <property type="entry name" value="IRON(III) ENTEROBACTIN ESTERASE"/>
    <property type="match status" value="1"/>
</dbReference>
<dbReference type="PANTHER" id="PTHR48098">
    <property type="entry name" value="ENTEROCHELIN ESTERASE-RELATED"/>
    <property type="match status" value="1"/>
</dbReference>
<proteinExistence type="predicted"/>
<dbReference type="RefSeq" id="WP_205116469.1">
    <property type="nucleotide sequence ID" value="NZ_JAFBCM010000001.1"/>
</dbReference>
<keyword evidence="2" id="KW-1185">Reference proteome</keyword>
<evidence type="ECO:0000313" key="2">
    <source>
        <dbReference type="Proteomes" id="UP001595699"/>
    </source>
</evidence>
<dbReference type="InterPro" id="IPR050583">
    <property type="entry name" value="Mycobacterial_A85_antigen"/>
</dbReference>
<dbReference type="SUPFAM" id="SSF53474">
    <property type="entry name" value="alpha/beta-Hydrolases"/>
    <property type="match status" value="1"/>
</dbReference>
<gene>
    <name evidence="1" type="ORF">ACFOUW_32795</name>
</gene>
<accession>A0ABV7YNF7</accession>
<reference evidence="2" key="1">
    <citation type="journal article" date="2019" name="Int. J. Syst. Evol. Microbiol.">
        <title>The Global Catalogue of Microorganisms (GCM) 10K type strain sequencing project: providing services to taxonomists for standard genome sequencing and annotation.</title>
        <authorList>
            <consortium name="The Broad Institute Genomics Platform"/>
            <consortium name="The Broad Institute Genome Sequencing Center for Infectious Disease"/>
            <person name="Wu L."/>
            <person name="Ma J."/>
        </authorList>
    </citation>
    <scope>NUCLEOTIDE SEQUENCE [LARGE SCALE GENOMIC DNA]</scope>
    <source>
        <strain evidence="2">CGMCC 4.7241</strain>
    </source>
</reference>
<dbReference type="Proteomes" id="UP001595699">
    <property type="component" value="Unassembled WGS sequence"/>
</dbReference>
<dbReference type="Pfam" id="PF00756">
    <property type="entry name" value="Esterase"/>
    <property type="match status" value="1"/>
</dbReference>
<dbReference type="InterPro" id="IPR029058">
    <property type="entry name" value="AB_hydrolase_fold"/>
</dbReference>
<dbReference type="InterPro" id="IPR000801">
    <property type="entry name" value="Esterase-like"/>
</dbReference>
<dbReference type="GO" id="GO:0016787">
    <property type="term" value="F:hydrolase activity"/>
    <property type="evidence" value="ECO:0007669"/>
    <property type="project" value="UniProtKB-KW"/>
</dbReference>